<reference evidence="4" key="1">
    <citation type="submission" date="2018-10" db="EMBL/GenBank/DDBJ databases">
        <title>De novo assembly of a Great Dane genome.</title>
        <authorList>
            <person name="Kidd J.M."/>
            <person name="Pendleton A.L."/>
            <person name="Shen F."/>
            <person name="Emery S."/>
        </authorList>
    </citation>
    <scope>NUCLEOTIDE SEQUENCE [LARGE SCALE GENOMIC DNA]</scope>
    <source>
        <strain evidence="4">Great Dane</strain>
    </source>
</reference>
<dbReference type="PANTHER" id="PTHR34347:SF1">
    <property type="entry name" value="DNA REPAIR-SCAFFOLDING PROTEIN"/>
    <property type="match status" value="1"/>
</dbReference>
<reference evidence="4" key="2">
    <citation type="submission" date="2025-08" db="UniProtKB">
        <authorList>
            <consortium name="Ensembl"/>
        </authorList>
    </citation>
    <scope>IDENTIFICATION</scope>
</reference>
<feature type="compositionally biased region" description="Low complexity" evidence="1">
    <location>
        <begin position="53"/>
        <end position="74"/>
    </location>
</feature>
<proteinExistence type="predicted"/>
<name>A0A8C0SX66_CANLF</name>
<accession>A0A8C0SX66</accession>
<dbReference type="InterPro" id="IPR028032">
    <property type="entry name" value="DUF4503"/>
</dbReference>
<protein>
    <submittedName>
        <fullName evidence="4">Scaffold protein involved in DNA repair</fullName>
    </submittedName>
</protein>
<evidence type="ECO:0000259" key="3">
    <source>
        <dbReference type="Pfam" id="PF14951"/>
    </source>
</evidence>
<feature type="domain" description="DUF4502" evidence="2">
    <location>
        <begin position="97"/>
        <end position="478"/>
    </location>
</feature>
<feature type="region of interest" description="Disordered" evidence="1">
    <location>
        <begin position="190"/>
        <end position="211"/>
    </location>
</feature>
<evidence type="ECO:0000259" key="2">
    <source>
        <dbReference type="Pfam" id="PF14950"/>
    </source>
</evidence>
<dbReference type="InterPro" id="IPR053054">
    <property type="entry name" value="DNA_repair-scaffolding"/>
</dbReference>
<gene>
    <name evidence="4" type="primary">SPIDR</name>
</gene>
<dbReference type="Pfam" id="PF14950">
    <property type="entry name" value="DUF4502"/>
    <property type="match status" value="1"/>
</dbReference>
<feature type="region of interest" description="Disordered" evidence="1">
    <location>
        <begin position="1"/>
        <end position="74"/>
    </location>
</feature>
<dbReference type="Proteomes" id="UP000694542">
    <property type="component" value="Chromosome 35"/>
</dbReference>
<dbReference type="InterPro" id="IPR028026">
    <property type="entry name" value="DUF4502"/>
</dbReference>
<dbReference type="PANTHER" id="PTHR34347">
    <property type="entry name" value="DNA REPAIR-SCAFFOLDING PROTEIN SPIDR"/>
    <property type="match status" value="1"/>
</dbReference>
<evidence type="ECO:0000313" key="4">
    <source>
        <dbReference type="Ensembl" id="ENSCAFP00040027211.1"/>
    </source>
</evidence>
<dbReference type="Ensembl" id="ENSCAFT00040031298.1">
    <property type="protein sequence ID" value="ENSCAFP00040027211.1"/>
    <property type="gene ID" value="ENSCAFG00040016966.1"/>
</dbReference>
<feature type="compositionally biased region" description="Basic and acidic residues" evidence="1">
    <location>
        <begin position="197"/>
        <end position="209"/>
    </location>
</feature>
<sequence length="1022" mass="112136">MLTAQPEAARRAVAGKPRPAPSVLQSQRTRGAPRWEDGASGEPRPLPERRPMAARGAARARGRAQPSGASAGARLWGGVRAAAAAAAARVEMPGGRKRKRNWDIEYPCFPRESPLKFKSSGLRTAGAAASLSEAWLRCGEGFQDTSGTQSLTAEEKIVTEKHLELSPRSKKEATASKSTSGLIDITWSSSGSDLSDEDKTCLKSQRDNGHGSTIDRLCNRKRNILCPEDGASEDELQFIDWEIDSDREDASEYYEFEDSESVGEISDCASCSSSHSSTSQERLSELLKSNTEILEYSSDSEKEDDSENVFFIDSESSPKQHTDFGSDNRQMMEKPVKQRVKSAETILYTPQKQKFPRTPETLAKKKKLLRGGLAERLNGLQNRERSAISLWRHQCVSYQKTLSGRRSGVLLVKILELHEECAIQVAMCEHLAGLQANSSSQGEAPRTILKVLFTKETAHHLKGHPQDIILIYPPWQKLIIPNGSCPVILNTYFCQKVVAKENSKLIHEVYCWNTPLPRRSITLAQIFKFRNLTNKSPESQVMCSGLPAMRTDCTPGHEEAKQCFPAQAPLRDSLLDAVESQGAATWTGVRVRVVVQRVYSLPCTYQQGSSSAASPGSGPPRVRVCLLVQDAYGMFSEVYSEGSILKDQQLEGKSCSLMGMKVLQKATRGRTAGLFSLIDTMWPPVMPLKAPGHGQTCEEVKTHVPPPSFCYILSAHPNVGQIDIIEGDPISKLYQPPVPHFLREILQTADLSTRCSFYARVIYQRPQQTEIWLMVTDVTLQMQDENNSGLPKTVPVCVAPSCVLSQEVREALTEAAPHCFLFRDALRTQAGRFVCVERSVLLLQKPLLGVDSGAHSCELTGPVKLSELDSITQVNSICCLQGTVVGVDESTAFSWPTCDLCGNERLDQSPGDRGAFSCRDCSHVVTSPVLRRHLQVFLDCPTRPQCAVRVKLSQTSIASLLSLAACEDGSYEVKSVLGKEVGLLNCFVQSITTHPASCVGLEEIELLSTGRASSGSGHCPRP</sequence>
<dbReference type="OrthoDB" id="1914453at2759"/>
<feature type="domain" description="DUF4503" evidence="3">
    <location>
        <begin position="629"/>
        <end position="1006"/>
    </location>
</feature>
<evidence type="ECO:0000256" key="1">
    <source>
        <dbReference type="SAM" id="MobiDB-lite"/>
    </source>
</evidence>
<dbReference type="AlphaFoldDB" id="A0A8C0SX66"/>
<dbReference type="Pfam" id="PF14951">
    <property type="entry name" value="DUF4503"/>
    <property type="match status" value="1"/>
</dbReference>
<evidence type="ECO:0000313" key="5">
    <source>
        <dbReference type="Proteomes" id="UP000694542"/>
    </source>
</evidence>
<organism evidence="4 5">
    <name type="scientific">Canis lupus familiaris</name>
    <name type="common">Dog</name>
    <name type="synonym">Canis familiaris</name>
    <dbReference type="NCBI Taxonomy" id="9615"/>
    <lineage>
        <taxon>Eukaryota</taxon>
        <taxon>Metazoa</taxon>
        <taxon>Chordata</taxon>
        <taxon>Craniata</taxon>
        <taxon>Vertebrata</taxon>
        <taxon>Euteleostomi</taxon>
        <taxon>Mammalia</taxon>
        <taxon>Eutheria</taxon>
        <taxon>Laurasiatheria</taxon>
        <taxon>Carnivora</taxon>
        <taxon>Caniformia</taxon>
        <taxon>Canidae</taxon>
        <taxon>Canis</taxon>
    </lineage>
</organism>